<dbReference type="EMBL" id="JBBDGN010000004">
    <property type="protein sequence ID" value="MEJ1091299.1"/>
    <property type="molecule type" value="Genomic_DNA"/>
</dbReference>
<protein>
    <submittedName>
        <fullName evidence="7">Histidine kinase</fullName>
    </submittedName>
</protein>
<organism evidence="7 8">
    <name type="scientific">Microbacterium istanbulense</name>
    <dbReference type="NCBI Taxonomy" id="3122049"/>
    <lineage>
        <taxon>Bacteria</taxon>
        <taxon>Bacillati</taxon>
        <taxon>Actinomycetota</taxon>
        <taxon>Actinomycetes</taxon>
        <taxon>Micrococcales</taxon>
        <taxon>Microbacteriaceae</taxon>
        <taxon>Microbacterium</taxon>
    </lineage>
</organism>
<keyword evidence="4" id="KW-1133">Transmembrane helix</keyword>
<sequence>MDPSSLTQRWMVITSLVCAAAVGAVTILESALGDTAPTSAALWWVCYAVFVVVLLLMHGFLPTPRALSQNVLLLTFAALAIGLALLFPRQTWMAVLFVLTTAMAAFSWRPRAVAALVVIQTAAVVAMGVLAGWSLVDVLMGVLAFGNMQVFGALVVFTARGEAEARHDLTVALAELRSTTALLDLTSREAERLRISRDLHDLTGHDLTALSLELEVAAHLTASTDAGHHVVRARTIAKDLLTSVRAAVSRIREETPSLDDAVRHVTGDTPGLDVLVEVEEVASLGAEQTIAIVRGVQEAITNALRHAQADHLWVRVGGDEQEVCVSIHDDGVGAATITPGNGLRGMRERFEALGGTLEARSHSAGGFAIRGRFPVAQPTT</sequence>
<feature type="transmembrane region" description="Helical" evidence="4">
    <location>
        <begin position="139"/>
        <end position="159"/>
    </location>
</feature>
<feature type="transmembrane region" description="Helical" evidence="4">
    <location>
        <begin position="67"/>
        <end position="86"/>
    </location>
</feature>
<dbReference type="CDD" id="cd16917">
    <property type="entry name" value="HATPase_UhpB-NarQ-NarX-like"/>
    <property type="match status" value="1"/>
</dbReference>
<evidence type="ECO:0000256" key="3">
    <source>
        <dbReference type="ARBA" id="ARBA00023012"/>
    </source>
</evidence>
<gene>
    <name evidence="7" type="ORF">WDU93_06280</name>
</gene>
<dbReference type="InterPro" id="IPR036890">
    <property type="entry name" value="HATPase_C_sf"/>
</dbReference>
<dbReference type="PANTHER" id="PTHR24421:SF59">
    <property type="entry name" value="OXYGEN SENSOR HISTIDINE KINASE NREB"/>
    <property type="match status" value="1"/>
</dbReference>
<dbReference type="PANTHER" id="PTHR24421">
    <property type="entry name" value="NITRATE/NITRITE SENSOR PROTEIN NARX-RELATED"/>
    <property type="match status" value="1"/>
</dbReference>
<dbReference type="InterPro" id="IPR011712">
    <property type="entry name" value="Sig_transdc_His_kin_sub3_dim/P"/>
</dbReference>
<evidence type="ECO:0000256" key="2">
    <source>
        <dbReference type="ARBA" id="ARBA00022777"/>
    </source>
</evidence>
<feature type="domain" description="Histidine kinase/HSP90-like ATPase" evidence="5">
    <location>
        <begin position="290"/>
        <end position="376"/>
    </location>
</feature>
<evidence type="ECO:0000259" key="6">
    <source>
        <dbReference type="Pfam" id="PF07730"/>
    </source>
</evidence>
<feature type="transmembrane region" description="Helical" evidence="4">
    <location>
        <begin position="40"/>
        <end position="60"/>
    </location>
</feature>
<dbReference type="Gene3D" id="1.20.5.1930">
    <property type="match status" value="1"/>
</dbReference>
<evidence type="ECO:0000313" key="8">
    <source>
        <dbReference type="Proteomes" id="UP001366085"/>
    </source>
</evidence>
<keyword evidence="3" id="KW-0902">Two-component regulatory system</keyword>
<dbReference type="InterPro" id="IPR003594">
    <property type="entry name" value="HATPase_dom"/>
</dbReference>
<dbReference type="SUPFAM" id="SSF55874">
    <property type="entry name" value="ATPase domain of HSP90 chaperone/DNA topoisomerase II/histidine kinase"/>
    <property type="match status" value="1"/>
</dbReference>
<name>A0ABU8LJ08_9MICO</name>
<dbReference type="RefSeq" id="WP_337318679.1">
    <property type="nucleotide sequence ID" value="NZ_JBBDGN010000004.1"/>
</dbReference>
<evidence type="ECO:0000259" key="5">
    <source>
        <dbReference type="Pfam" id="PF02518"/>
    </source>
</evidence>
<proteinExistence type="predicted"/>
<keyword evidence="1" id="KW-0808">Transferase</keyword>
<dbReference type="GO" id="GO:0016301">
    <property type="term" value="F:kinase activity"/>
    <property type="evidence" value="ECO:0007669"/>
    <property type="project" value="UniProtKB-KW"/>
</dbReference>
<keyword evidence="8" id="KW-1185">Reference proteome</keyword>
<dbReference type="Pfam" id="PF07730">
    <property type="entry name" value="HisKA_3"/>
    <property type="match status" value="1"/>
</dbReference>
<evidence type="ECO:0000256" key="4">
    <source>
        <dbReference type="SAM" id="Phobius"/>
    </source>
</evidence>
<dbReference type="Gene3D" id="3.30.565.10">
    <property type="entry name" value="Histidine kinase-like ATPase, C-terminal domain"/>
    <property type="match status" value="1"/>
</dbReference>
<feature type="domain" description="Signal transduction histidine kinase subgroup 3 dimerisation and phosphoacceptor" evidence="6">
    <location>
        <begin position="191"/>
        <end position="254"/>
    </location>
</feature>
<evidence type="ECO:0000256" key="1">
    <source>
        <dbReference type="ARBA" id="ARBA00022679"/>
    </source>
</evidence>
<keyword evidence="4" id="KW-0472">Membrane</keyword>
<dbReference type="InterPro" id="IPR050482">
    <property type="entry name" value="Sensor_HK_TwoCompSys"/>
</dbReference>
<feature type="transmembrane region" description="Helical" evidence="4">
    <location>
        <begin position="113"/>
        <end position="133"/>
    </location>
</feature>
<keyword evidence="2 7" id="KW-0418">Kinase</keyword>
<comment type="caution">
    <text evidence="7">The sequence shown here is derived from an EMBL/GenBank/DDBJ whole genome shotgun (WGS) entry which is preliminary data.</text>
</comment>
<reference evidence="7 8" key="1">
    <citation type="submission" date="2024-02" db="EMBL/GenBank/DDBJ databases">
        <authorList>
            <person name="Saticioglu I.B."/>
        </authorList>
    </citation>
    <scope>NUCLEOTIDE SEQUENCE [LARGE SCALE GENOMIC DNA]</scope>
    <source>
        <strain evidence="7 8">Mu-43</strain>
    </source>
</reference>
<accession>A0ABU8LJ08</accession>
<evidence type="ECO:0000313" key="7">
    <source>
        <dbReference type="EMBL" id="MEJ1091299.1"/>
    </source>
</evidence>
<dbReference type="Proteomes" id="UP001366085">
    <property type="component" value="Unassembled WGS sequence"/>
</dbReference>
<keyword evidence="4" id="KW-0812">Transmembrane</keyword>
<dbReference type="Pfam" id="PF02518">
    <property type="entry name" value="HATPase_c"/>
    <property type="match status" value="1"/>
</dbReference>